<organism evidence="1 2">
    <name type="scientific">Diplodia seriata</name>
    <dbReference type="NCBI Taxonomy" id="420778"/>
    <lineage>
        <taxon>Eukaryota</taxon>
        <taxon>Fungi</taxon>
        <taxon>Dikarya</taxon>
        <taxon>Ascomycota</taxon>
        <taxon>Pezizomycotina</taxon>
        <taxon>Dothideomycetes</taxon>
        <taxon>Dothideomycetes incertae sedis</taxon>
        <taxon>Botryosphaeriales</taxon>
        <taxon>Botryosphaeriaceae</taxon>
        <taxon>Diplodia</taxon>
    </lineage>
</organism>
<name>A0ABR3BYL8_9PEZI</name>
<comment type="caution">
    <text evidence="1">The sequence shown here is derived from an EMBL/GenBank/DDBJ whole genome shotgun (WGS) entry which is preliminary data.</text>
</comment>
<evidence type="ECO:0000313" key="2">
    <source>
        <dbReference type="Proteomes" id="UP001430584"/>
    </source>
</evidence>
<dbReference type="GeneID" id="92014273"/>
<evidence type="ECO:0000313" key="1">
    <source>
        <dbReference type="EMBL" id="KAL0253216.1"/>
    </source>
</evidence>
<sequence>MDAVEFIYDNGAWQPVPHNEIRDTQKADGALTVHPDYIEVFADHANRLYIFPIIECIRDRAYDFFGPAQPDSKHHPTSNGLILKQTDREGEYERVGVYHAPHLLGKSAMRAGHPKRLVSII</sequence>
<accession>A0ABR3BYL8</accession>
<keyword evidence="2" id="KW-1185">Reference proteome</keyword>
<reference evidence="1 2" key="1">
    <citation type="submission" date="2024-02" db="EMBL/GenBank/DDBJ databases">
        <title>De novo assembly and annotation of 12 fungi associated with fruit tree decline syndrome in Ontario, Canada.</title>
        <authorList>
            <person name="Sulman M."/>
            <person name="Ellouze W."/>
            <person name="Ilyukhin E."/>
        </authorList>
    </citation>
    <scope>NUCLEOTIDE SEQUENCE [LARGE SCALE GENOMIC DNA]</scope>
    <source>
        <strain evidence="1 2">FDS-637</strain>
    </source>
</reference>
<dbReference type="Proteomes" id="UP001430584">
    <property type="component" value="Unassembled WGS sequence"/>
</dbReference>
<dbReference type="RefSeq" id="XP_066627860.1">
    <property type="nucleotide sequence ID" value="XM_066781577.1"/>
</dbReference>
<dbReference type="EMBL" id="JAJVCZ030000012">
    <property type="protein sequence ID" value="KAL0253216.1"/>
    <property type="molecule type" value="Genomic_DNA"/>
</dbReference>
<protein>
    <submittedName>
        <fullName evidence="1">Uncharacterized protein</fullName>
    </submittedName>
</protein>
<gene>
    <name evidence="1" type="ORF">SLS55_010188</name>
</gene>
<proteinExistence type="predicted"/>